<reference evidence="10" key="1">
    <citation type="submission" date="2012-11" db="EMBL/GenBank/DDBJ databases">
        <authorList>
            <person name="Lucero-Rivera Y.E."/>
            <person name="Tovar-Ramirez D."/>
        </authorList>
    </citation>
    <scope>NUCLEOTIDE SEQUENCE [LARGE SCALE GENOMIC DNA]</scope>
    <source>
        <strain evidence="10">Araruama</strain>
    </source>
</reference>
<dbReference type="SMART" id="SM00448">
    <property type="entry name" value="REC"/>
    <property type="match status" value="1"/>
</dbReference>
<evidence type="ECO:0000256" key="1">
    <source>
        <dbReference type="ARBA" id="ARBA00000085"/>
    </source>
</evidence>
<keyword evidence="3 6" id="KW-0597">Phosphoprotein</keyword>
<dbReference type="InterPro" id="IPR036097">
    <property type="entry name" value="HisK_dim/P_sf"/>
</dbReference>
<evidence type="ECO:0000256" key="2">
    <source>
        <dbReference type="ARBA" id="ARBA00012438"/>
    </source>
</evidence>
<dbReference type="InterPro" id="IPR001789">
    <property type="entry name" value="Sig_transdc_resp-reg_receiver"/>
</dbReference>
<dbReference type="InterPro" id="IPR011006">
    <property type="entry name" value="CheY-like_superfamily"/>
</dbReference>
<dbReference type="AlphaFoldDB" id="A0A1V1PBS9"/>
<dbReference type="PANTHER" id="PTHR43547">
    <property type="entry name" value="TWO-COMPONENT HISTIDINE KINASE"/>
    <property type="match status" value="1"/>
</dbReference>
<dbReference type="Gene3D" id="1.10.287.130">
    <property type="match status" value="1"/>
</dbReference>
<dbReference type="Pfam" id="PF00072">
    <property type="entry name" value="Response_reg"/>
    <property type="match status" value="1"/>
</dbReference>
<dbReference type="InterPro" id="IPR004358">
    <property type="entry name" value="Sig_transdc_His_kin-like_C"/>
</dbReference>
<keyword evidence="4" id="KW-0808">Transferase</keyword>
<dbReference type="Gene3D" id="3.30.565.10">
    <property type="entry name" value="Histidine kinase-like ATPase, C-terminal domain"/>
    <property type="match status" value="1"/>
</dbReference>
<comment type="catalytic activity">
    <reaction evidence="1">
        <text>ATP + protein L-histidine = ADP + protein N-phospho-L-histidine.</text>
        <dbReference type="EC" id="2.7.13.3"/>
    </reaction>
</comment>
<dbReference type="PRINTS" id="PR00344">
    <property type="entry name" value="BCTRLSENSOR"/>
</dbReference>
<evidence type="ECO:0000256" key="4">
    <source>
        <dbReference type="ARBA" id="ARBA00022679"/>
    </source>
</evidence>
<sequence length="352" mass="40114">MKSNLFKILVVDDDPLNLEILEEILSERYLVRIAETGEDAIGLLPEFNPDLMLLDIMMPGIDGYEVCRRIRADYRYHLLKIILVSGKSMLEERLQGYDAGADDYIVKPFVDEELEAKIQVFLRLKRSEEVDQIKSDLLRVFSHETRTPLNGILLSTELLRSDESMSDEARAYIQVIEESGRRLLEFVKKTTLLCDIKSGLQLEKSNHSLNAYLKSSVNNVQKDANAKNIQIQLNVNTETVINADWRLLAKVFIYLIENAIKFSPAGATVTIEVIQVDATCEVRITDQGKGIEPEWMDKIFNEFAVRDVMHHQKGLGLSLAISRYLIEMHDGTIHAESDPSSKTTFIIRLPMK</sequence>
<dbReference type="InterPro" id="IPR003594">
    <property type="entry name" value="HATPase_dom"/>
</dbReference>
<feature type="domain" description="Histidine kinase" evidence="7">
    <location>
        <begin position="140"/>
        <end position="352"/>
    </location>
</feature>
<keyword evidence="5 9" id="KW-0418">Kinase</keyword>
<feature type="domain" description="Response regulatory" evidence="8">
    <location>
        <begin position="7"/>
        <end position="122"/>
    </location>
</feature>
<dbReference type="PROSITE" id="PS50110">
    <property type="entry name" value="RESPONSE_REGULATORY"/>
    <property type="match status" value="1"/>
</dbReference>
<accession>A0A1V1PBS9</accession>
<proteinExistence type="predicted"/>
<dbReference type="Gene3D" id="3.40.50.2300">
    <property type="match status" value="1"/>
</dbReference>
<dbReference type="PROSITE" id="PS50109">
    <property type="entry name" value="HIS_KIN"/>
    <property type="match status" value="1"/>
</dbReference>
<dbReference type="EC" id="2.7.13.3" evidence="2"/>
<gene>
    <name evidence="9" type="ORF">OMM_01852</name>
</gene>
<comment type="caution">
    <text evidence="9">The sequence shown here is derived from an EMBL/GenBank/DDBJ whole genome shotgun (WGS) entry which is preliminary data.</text>
</comment>
<dbReference type="Pfam" id="PF02518">
    <property type="entry name" value="HATPase_c"/>
    <property type="match status" value="1"/>
</dbReference>
<evidence type="ECO:0000256" key="3">
    <source>
        <dbReference type="ARBA" id="ARBA00022553"/>
    </source>
</evidence>
<dbReference type="GO" id="GO:0000155">
    <property type="term" value="F:phosphorelay sensor kinase activity"/>
    <property type="evidence" value="ECO:0007669"/>
    <property type="project" value="InterPro"/>
</dbReference>
<protein>
    <recommendedName>
        <fullName evidence="2">histidine kinase</fullName>
        <ecNumber evidence="2">2.7.13.3</ecNumber>
    </recommendedName>
</protein>
<dbReference type="EMBL" id="ATBP01000166">
    <property type="protein sequence ID" value="ETR72260.1"/>
    <property type="molecule type" value="Genomic_DNA"/>
</dbReference>
<dbReference type="FunFam" id="3.30.565.10:FF:000006">
    <property type="entry name" value="Sensor histidine kinase WalK"/>
    <property type="match status" value="1"/>
</dbReference>
<name>A0A1V1PBS9_9BACT</name>
<dbReference type="SUPFAM" id="SSF47384">
    <property type="entry name" value="Homodimeric domain of signal transducing histidine kinase"/>
    <property type="match status" value="1"/>
</dbReference>
<dbReference type="SUPFAM" id="SSF52172">
    <property type="entry name" value="CheY-like"/>
    <property type="match status" value="1"/>
</dbReference>
<dbReference type="InterPro" id="IPR005467">
    <property type="entry name" value="His_kinase_dom"/>
</dbReference>
<evidence type="ECO:0000313" key="10">
    <source>
        <dbReference type="Proteomes" id="UP000189670"/>
    </source>
</evidence>
<feature type="modified residue" description="4-aspartylphosphate" evidence="6">
    <location>
        <position position="55"/>
    </location>
</feature>
<evidence type="ECO:0000256" key="5">
    <source>
        <dbReference type="ARBA" id="ARBA00022777"/>
    </source>
</evidence>
<dbReference type="InterPro" id="IPR003661">
    <property type="entry name" value="HisK_dim/P_dom"/>
</dbReference>
<dbReference type="SUPFAM" id="SSF55874">
    <property type="entry name" value="ATPase domain of HSP90 chaperone/DNA topoisomerase II/histidine kinase"/>
    <property type="match status" value="1"/>
</dbReference>
<dbReference type="PANTHER" id="PTHR43547:SF2">
    <property type="entry name" value="HYBRID SIGNAL TRANSDUCTION HISTIDINE KINASE C"/>
    <property type="match status" value="1"/>
</dbReference>
<evidence type="ECO:0000259" key="8">
    <source>
        <dbReference type="PROSITE" id="PS50110"/>
    </source>
</evidence>
<dbReference type="Proteomes" id="UP000189670">
    <property type="component" value="Unassembled WGS sequence"/>
</dbReference>
<dbReference type="InterPro" id="IPR036890">
    <property type="entry name" value="HATPase_C_sf"/>
</dbReference>
<evidence type="ECO:0000256" key="6">
    <source>
        <dbReference type="PROSITE-ProRule" id="PRU00169"/>
    </source>
</evidence>
<dbReference type="SMART" id="SM00387">
    <property type="entry name" value="HATPase_c"/>
    <property type="match status" value="1"/>
</dbReference>
<dbReference type="Pfam" id="PF00512">
    <property type="entry name" value="HisKA"/>
    <property type="match status" value="1"/>
</dbReference>
<organism evidence="9 10">
    <name type="scientific">Candidatus Magnetoglobus multicellularis str. Araruama</name>
    <dbReference type="NCBI Taxonomy" id="890399"/>
    <lineage>
        <taxon>Bacteria</taxon>
        <taxon>Pseudomonadati</taxon>
        <taxon>Thermodesulfobacteriota</taxon>
        <taxon>Desulfobacteria</taxon>
        <taxon>Desulfobacterales</taxon>
        <taxon>Desulfobacteraceae</taxon>
        <taxon>Candidatus Magnetoglobus</taxon>
    </lineage>
</organism>
<dbReference type="SMART" id="SM00388">
    <property type="entry name" value="HisKA"/>
    <property type="match status" value="1"/>
</dbReference>
<evidence type="ECO:0000313" key="9">
    <source>
        <dbReference type="EMBL" id="ETR72260.1"/>
    </source>
</evidence>
<dbReference type="CDD" id="cd00082">
    <property type="entry name" value="HisKA"/>
    <property type="match status" value="1"/>
</dbReference>
<evidence type="ECO:0000259" key="7">
    <source>
        <dbReference type="PROSITE" id="PS50109"/>
    </source>
</evidence>